<dbReference type="Proteomes" id="UP001195769">
    <property type="component" value="Unassembled WGS sequence"/>
</dbReference>
<keyword evidence="5" id="KW-1185">Reference proteome</keyword>
<accession>A0AAD4E898</accession>
<name>A0AAD4E898_9AGAM</name>
<dbReference type="InterPro" id="IPR056884">
    <property type="entry name" value="NPHP3-like_N"/>
</dbReference>
<dbReference type="Pfam" id="PF24883">
    <property type="entry name" value="NPHP3_N"/>
    <property type="match status" value="1"/>
</dbReference>
<dbReference type="Gene3D" id="1.25.40.20">
    <property type="entry name" value="Ankyrin repeat-containing domain"/>
    <property type="match status" value="1"/>
</dbReference>
<dbReference type="Gene3D" id="3.40.50.300">
    <property type="entry name" value="P-loop containing nucleotide triphosphate hydrolases"/>
    <property type="match status" value="1"/>
</dbReference>
<dbReference type="GeneID" id="64656091"/>
<sequence>MDPITSGLTILQLVQTIAQASALVLKYVASVRNADSSSRSLLNEFSSIGGVLTTVMEIEKDGSLSDNLRFALSNLVADNGPVAKLQMELKNILPNEQETGKMKTMTKWTWPFKEKEAGEILNKLKGYCVEITNILAIDAWITLTKADRTIKKVDLGIQEVGRGMKKVELGVQEVGRKIQEVGQGIQESKAAQETQKKAEEREKFLRWMNPVPCTEKHRTSRRQRHAATGRWIFHAEQYVAWNTSNSAFLWLNGQPGSGKTILASAVIDEIEGGGEKLGYFYCNFRDDQTTNGAAVLRSLVVQLLRQSTDDWVTKIKPEQEDSNANVDFVSLNELGQQQRNGERCPTDLTFLRQLLVEASKLVDRPVLVIDALDECKDYSDLVEHLADLAGDAQLRLFVTGRSELDIQDAFHNLPTMSLKDSAEQMKADICTHITEQLKTQKRLSRLPETLRNLISEKLLEKAEGMFRWVQCQLDEIRRCARDIDIKEALNNLPAGLDETYDRIMCGISQKGRGYDQIAHNCLLWLVGALTPLTLDQLNEAMMIDVKQSILDPDLRASDPMDIVVACGSLVTYDETTAVVALSHYSVKEYLISRRPNNILKSISDAHAQIFELLITYVLCDIPVTYEKATGCTIASASAIGGEGNHPLQSYAVEALAHLCHVSDEDPRVMAAMQRLHLGFLHNTEKHALLESLIQSLTNDEQSRVTSSSLLLVPLRFGNPWMVETLVKEQPDLLGADVARGFGSPLIFTITSNLALLSVLLKLGIDLNKPSFIQTDLYHRRHLPSGSYTPISWAATIGSEVAVELLLSRTELTLPANILHTTILHTTILSNQRSAGIILKLCQRGADVTFTVDGSTLLHALLSKLVSKRRSSIRRSRGQWLSVIEKLVRDLSVPDWTARTALHIALDNRLSGIVVYLLEQNAPLTATATLDPNIWSWAEGNQWFAKVQAAALAADKPYTRIMGKIVGVIKQSQVVEFPGAVSANHGDPEPICAVVVSVIDRRNQYSGLISRFFSRILEAGLFRGKSPHQNKAQDFPENDEFAPLKFRLSWKENFQYVSSRLFDYHQGDAVTSALRKLTRDADSTGDSLFLRLSPTENLLGSYFDELEYALDIYRGHRH</sequence>
<evidence type="ECO:0000256" key="1">
    <source>
        <dbReference type="ARBA" id="ARBA00022737"/>
    </source>
</evidence>
<feature type="domain" description="Nephrocystin 3-like N-terminal" evidence="3">
    <location>
        <begin position="228"/>
        <end position="401"/>
    </location>
</feature>
<dbReference type="PANTHER" id="PTHR10039:SF16">
    <property type="entry name" value="GPI INOSITOL-DEACYLASE"/>
    <property type="match status" value="1"/>
</dbReference>
<dbReference type="InterPro" id="IPR036770">
    <property type="entry name" value="Ankyrin_rpt-contain_sf"/>
</dbReference>
<reference evidence="4" key="1">
    <citation type="journal article" date="2020" name="New Phytol.">
        <title>Comparative genomics reveals dynamic genome evolution in host specialist ectomycorrhizal fungi.</title>
        <authorList>
            <person name="Lofgren L.A."/>
            <person name="Nguyen N.H."/>
            <person name="Vilgalys R."/>
            <person name="Ruytinx J."/>
            <person name="Liao H.L."/>
            <person name="Branco S."/>
            <person name="Kuo A."/>
            <person name="LaButti K."/>
            <person name="Lipzen A."/>
            <person name="Andreopoulos W."/>
            <person name="Pangilinan J."/>
            <person name="Riley R."/>
            <person name="Hundley H."/>
            <person name="Na H."/>
            <person name="Barry K."/>
            <person name="Grigoriev I.V."/>
            <person name="Stajich J.E."/>
            <person name="Kennedy P.G."/>
        </authorList>
    </citation>
    <scope>NUCLEOTIDE SEQUENCE</scope>
    <source>
        <strain evidence="4">FC203</strain>
    </source>
</reference>
<dbReference type="SUPFAM" id="SSF48403">
    <property type="entry name" value="Ankyrin repeat"/>
    <property type="match status" value="1"/>
</dbReference>
<keyword evidence="1" id="KW-0677">Repeat</keyword>
<dbReference type="Pfam" id="PF22939">
    <property type="entry name" value="WHD_GPIID"/>
    <property type="match status" value="1"/>
</dbReference>
<dbReference type="AlphaFoldDB" id="A0AAD4E898"/>
<protein>
    <recommendedName>
        <fullName evidence="6">NACHT domain-containing protein</fullName>
    </recommendedName>
</protein>
<dbReference type="PANTHER" id="PTHR10039">
    <property type="entry name" value="AMELOGENIN"/>
    <property type="match status" value="1"/>
</dbReference>
<evidence type="ECO:0000313" key="4">
    <source>
        <dbReference type="EMBL" id="KAG1900274.1"/>
    </source>
</evidence>
<organism evidence="4 5">
    <name type="scientific">Suillus fuscotomentosus</name>
    <dbReference type="NCBI Taxonomy" id="1912939"/>
    <lineage>
        <taxon>Eukaryota</taxon>
        <taxon>Fungi</taxon>
        <taxon>Dikarya</taxon>
        <taxon>Basidiomycota</taxon>
        <taxon>Agaricomycotina</taxon>
        <taxon>Agaricomycetes</taxon>
        <taxon>Agaricomycetidae</taxon>
        <taxon>Boletales</taxon>
        <taxon>Suillineae</taxon>
        <taxon>Suillaceae</taxon>
        <taxon>Suillus</taxon>
    </lineage>
</organism>
<comment type="caution">
    <text evidence="4">The sequence shown here is derived from an EMBL/GenBank/DDBJ whole genome shotgun (WGS) entry which is preliminary data.</text>
</comment>
<evidence type="ECO:0008006" key="6">
    <source>
        <dbReference type="Google" id="ProtNLM"/>
    </source>
</evidence>
<dbReference type="EMBL" id="JABBWK010000028">
    <property type="protein sequence ID" value="KAG1900274.1"/>
    <property type="molecule type" value="Genomic_DNA"/>
</dbReference>
<feature type="domain" description="GPI inositol-deacylase winged helix" evidence="2">
    <location>
        <begin position="513"/>
        <end position="592"/>
    </location>
</feature>
<evidence type="ECO:0000259" key="3">
    <source>
        <dbReference type="Pfam" id="PF24883"/>
    </source>
</evidence>
<evidence type="ECO:0000259" key="2">
    <source>
        <dbReference type="Pfam" id="PF22939"/>
    </source>
</evidence>
<evidence type="ECO:0000313" key="5">
    <source>
        <dbReference type="Proteomes" id="UP001195769"/>
    </source>
</evidence>
<dbReference type="InterPro" id="IPR027417">
    <property type="entry name" value="P-loop_NTPase"/>
</dbReference>
<dbReference type="RefSeq" id="XP_041225850.1">
    <property type="nucleotide sequence ID" value="XM_041361793.1"/>
</dbReference>
<dbReference type="SUPFAM" id="SSF52540">
    <property type="entry name" value="P-loop containing nucleoside triphosphate hydrolases"/>
    <property type="match status" value="1"/>
</dbReference>
<dbReference type="InterPro" id="IPR054471">
    <property type="entry name" value="GPIID_WHD"/>
</dbReference>
<proteinExistence type="predicted"/>
<gene>
    <name evidence="4" type="ORF">F5891DRAFT_1035040</name>
</gene>